<feature type="compositionally biased region" description="Pro residues" evidence="1">
    <location>
        <begin position="48"/>
        <end position="57"/>
    </location>
</feature>
<keyword evidence="2" id="KW-0732">Signal</keyword>
<comment type="caution">
    <text evidence="3">The sequence shown here is derived from an EMBL/GenBank/DDBJ whole genome shotgun (WGS) entry which is preliminary data.</text>
</comment>
<gene>
    <name evidence="3" type="ORF">SADO_15179</name>
</gene>
<accession>A0ABV2B3Z6</accession>
<name>A0ABV2B3Z6_9GAMM</name>
<feature type="chain" id="PRO_5046239198" evidence="2">
    <location>
        <begin position="27"/>
        <end position="232"/>
    </location>
</feature>
<evidence type="ECO:0000313" key="3">
    <source>
        <dbReference type="EMBL" id="MES1930604.1"/>
    </source>
</evidence>
<reference evidence="3 4" key="1">
    <citation type="submission" date="2013-03" db="EMBL/GenBank/DDBJ databases">
        <title>Salinisphaera dokdonensis CL-ES53 Genome Sequencing.</title>
        <authorList>
            <person name="Li C."/>
            <person name="Lai Q."/>
            <person name="Shao Z."/>
        </authorList>
    </citation>
    <scope>NUCLEOTIDE SEQUENCE [LARGE SCALE GENOMIC DNA]</scope>
    <source>
        <strain evidence="3 4">CL-ES53</strain>
    </source>
</reference>
<protein>
    <submittedName>
        <fullName evidence="3">Uncharacterized protein</fullName>
    </submittedName>
</protein>
<dbReference type="EMBL" id="APND01000005">
    <property type="protein sequence ID" value="MES1930604.1"/>
    <property type="molecule type" value="Genomic_DNA"/>
</dbReference>
<evidence type="ECO:0000256" key="2">
    <source>
        <dbReference type="SAM" id="SignalP"/>
    </source>
</evidence>
<dbReference type="RefSeq" id="WP_353112957.1">
    <property type="nucleotide sequence ID" value="NZ_APND01000005.1"/>
</dbReference>
<keyword evidence="4" id="KW-1185">Reference proteome</keyword>
<proteinExistence type="predicted"/>
<evidence type="ECO:0000256" key="1">
    <source>
        <dbReference type="SAM" id="MobiDB-lite"/>
    </source>
</evidence>
<feature type="signal peptide" evidence="2">
    <location>
        <begin position="1"/>
        <end position="26"/>
    </location>
</feature>
<sequence length="232" mass="24324">MKTPRSIGTRAACALLLAAGAAGVFAFTYIDRAPQPSEDSARIQAAAPPKPAAPKPSVPTQTAPAAAEPASNVALRLDDATDLQPSEPPRPSASRAEAHIAANGVDVSAAGDFVESDEPLPGLNLQVPEDAAGTELLDTRERKADKRATPAKPATSNIALNAEGEVEVNPEVESFSVFNPEYGLRGFMKQNWINQRVALQGGFGLDDDRLDQTGDDDIRDNIAVGMGLILAF</sequence>
<organism evidence="3 4">
    <name type="scientific">Salinisphaera dokdonensis CL-ES53</name>
    <dbReference type="NCBI Taxonomy" id="1304272"/>
    <lineage>
        <taxon>Bacteria</taxon>
        <taxon>Pseudomonadati</taxon>
        <taxon>Pseudomonadota</taxon>
        <taxon>Gammaproteobacteria</taxon>
        <taxon>Salinisphaerales</taxon>
        <taxon>Salinisphaeraceae</taxon>
        <taxon>Salinisphaera</taxon>
    </lineage>
</organism>
<feature type="region of interest" description="Disordered" evidence="1">
    <location>
        <begin position="36"/>
        <end position="75"/>
    </location>
</feature>
<evidence type="ECO:0000313" key="4">
    <source>
        <dbReference type="Proteomes" id="UP001460888"/>
    </source>
</evidence>
<dbReference type="Proteomes" id="UP001460888">
    <property type="component" value="Unassembled WGS sequence"/>
</dbReference>